<organism evidence="1 2">
    <name type="scientific">Acidovorax carolinensis</name>
    <dbReference type="NCBI Taxonomy" id="553814"/>
    <lineage>
        <taxon>Bacteria</taxon>
        <taxon>Pseudomonadati</taxon>
        <taxon>Pseudomonadota</taxon>
        <taxon>Betaproteobacteria</taxon>
        <taxon>Burkholderiales</taxon>
        <taxon>Comamonadaceae</taxon>
        <taxon>Acidovorax</taxon>
    </lineage>
</organism>
<name>A0A240U5C7_9BURK</name>
<dbReference type="KEGG" id="acin:CBP34_14660"/>
<accession>A0A240U5C7</accession>
<reference evidence="1 2" key="1">
    <citation type="submission" date="2017-05" db="EMBL/GenBank/DDBJ databases">
        <title>Polyphasic characterization of four soil-derived phenanthrene-degrading Acidovorax strains and proposal of Acidovorax phenanthrenivorans sp. nov.</title>
        <authorList>
            <person name="Singleton D.R."/>
            <person name="Lee J."/>
            <person name="Dickey A.N."/>
            <person name="Stroud A."/>
            <person name="Scholl E.H."/>
            <person name="Wright F.A."/>
            <person name="Aitken M.D."/>
        </authorList>
    </citation>
    <scope>NUCLEOTIDE SEQUENCE [LARGE SCALE GENOMIC DNA]</scope>
    <source>
        <strain evidence="1">NA3</strain>
    </source>
</reference>
<dbReference type="Proteomes" id="UP000194432">
    <property type="component" value="Chromosome 1"/>
</dbReference>
<sequence length="145" mass="15460">MTKMKKQGCPMTSIEAVRAWREKHLNIAMRKPEPRRTTAATRDHLAHAQACMRGAAALLGAGLPLDIFAPTLRAALAAVPPELRDAVGLDLEVMKTLLAPVLALIPEEGKDTGEKMTDEDAQDAGQFLYSVACGEIIFVPGGGPS</sequence>
<dbReference type="EMBL" id="CP021361">
    <property type="protein sequence ID" value="ART52654.1"/>
    <property type="molecule type" value="Genomic_DNA"/>
</dbReference>
<evidence type="ECO:0000313" key="2">
    <source>
        <dbReference type="Proteomes" id="UP000194432"/>
    </source>
</evidence>
<protein>
    <submittedName>
        <fullName evidence="1">Uncharacterized protein</fullName>
    </submittedName>
</protein>
<proteinExistence type="predicted"/>
<gene>
    <name evidence="1" type="ORF">CBP34_14660</name>
</gene>
<keyword evidence="2" id="KW-1185">Reference proteome</keyword>
<evidence type="ECO:0000313" key="1">
    <source>
        <dbReference type="EMBL" id="ART52654.1"/>
    </source>
</evidence>
<dbReference type="AlphaFoldDB" id="A0A240U5C7"/>